<gene>
    <name evidence="1" type="ORF">CBF27_09745</name>
</gene>
<comment type="caution">
    <text evidence="1">The sequence shown here is derived from an EMBL/GenBank/DDBJ whole genome shotgun (WGS) entry which is preliminary data.</text>
</comment>
<dbReference type="Proteomes" id="UP000286773">
    <property type="component" value="Unassembled WGS sequence"/>
</dbReference>
<organism evidence="1 2">
    <name type="scientific">Vagococcus acidifermentans</name>
    <dbReference type="NCBI Taxonomy" id="564710"/>
    <lineage>
        <taxon>Bacteria</taxon>
        <taxon>Bacillati</taxon>
        <taxon>Bacillota</taxon>
        <taxon>Bacilli</taxon>
        <taxon>Lactobacillales</taxon>
        <taxon>Enterococcaceae</taxon>
        <taxon>Vagococcus</taxon>
    </lineage>
</organism>
<name>A0A430ASE5_9ENTE</name>
<protein>
    <submittedName>
        <fullName evidence="1">Uncharacterized protein</fullName>
    </submittedName>
</protein>
<dbReference type="OrthoDB" id="2146076at2"/>
<sequence length="159" mass="18185">MYNDRGNNFERGIVLKKPNLGYYVQTINHIVTSSEEVGEEMNGSYELIREAIDTQKLETLTREQLTDIKALFAGGTEKYKMMLTQIQGLRPPARVMGIHRKLEKAFADYVQGCQEMVDALQPDEAVVNTELFNQSEKKQDEATDTISFSIQRMTNLLMK</sequence>
<proteinExistence type="predicted"/>
<reference evidence="1 2" key="1">
    <citation type="submission" date="2017-05" db="EMBL/GenBank/DDBJ databases">
        <title>Vagococcus spp. assemblies.</title>
        <authorList>
            <person name="Gulvik C.A."/>
        </authorList>
    </citation>
    <scope>NUCLEOTIDE SEQUENCE [LARGE SCALE GENOMIC DNA]</scope>
    <source>
        <strain evidence="1 2">LMG 24798</strain>
    </source>
</reference>
<dbReference type="EMBL" id="NGKC01000010">
    <property type="protein sequence ID" value="RSU10966.1"/>
    <property type="molecule type" value="Genomic_DNA"/>
</dbReference>
<evidence type="ECO:0000313" key="1">
    <source>
        <dbReference type="EMBL" id="RSU10966.1"/>
    </source>
</evidence>
<keyword evidence="2" id="KW-1185">Reference proteome</keyword>
<evidence type="ECO:0000313" key="2">
    <source>
        <dbReference type="Proteomes" id="UP000286773"/>
    </source>
</evidence>
<accession>A0A430ASE5</accession>
<dbReference type="AlphaFoldDB" id="A0A430ASE5"/>